<proteinExistence type="predicted"/>
<feature type="transmembrane region" description="Helical" evidence="2">
    <location>
        <begin position="6"/>
        <end position="24"/>
    </location>
</feature>
<feature type="region of interest" description="Disordered" evidence="1">
    <location>
        <begin position="360"/>
        <end position="383"/>
    </location>
</feature>
<accession>A0A494W415</accession>
<keyword evidence="2" id="KW-1133">Transmembrane helix</keyword>
<sequence>MKPETIVAALLALATLGAAIRLLLWQRSAAQRAHPWRLALLLTLQPVTAILLYCALFPPASIGQTASLRIATAGAPRLASAGGDPLILLPEAPSIAGGERAPDLATALRRYPGVRTIRVLGNGLKPRDVDQARGLSVQFNAGAFPTGLTHLAPPPAIAPGSRFEVGGTVAGMPDADVELLDPAGRVTDAQPVREDGGFLLAGTARAAGTARFTLRILRGKRVIEKATVPLWVEETPRPRLLILSGAPGPEAKYLRRWAEDAGFDVVAQMAAGGGISLGDAPVPLDAASLARFDAAIVDDRSWPAARNALASAAASGLGLILRASGPLDAATRAQWRALGFALGGTNRVVPLALPPVHPPAIATTRQGIGDEGSPPDIASPDDPLPDINRVDLAPEGAGVVPILRDAGGRTLAGWRAIGRGRVALFTGTDSYGLTLTGRRDLHGDWWSALLSAVARPAPTGIVDTALHWAGERTTLCGLTGPARLEGPDGRRTQLAPVNGCAAFWPEKAGWFRVRDGKSWRAAYVHDRGALPALRQARDRQATALLASSQRDRPAAAAAPSVPPWLWWLGWLMAVALLWWLERSRFGRNQDARSTM</sequence>
<dbReference type="Proteomes" id="UP000279959">
    <property type="component" value="Chromosome"/>
</dbReference>
<name>A0A494W415_9SPHN</name>
<keyword evidence="4" id="KW-1185">Reference proteome</keyword>
<gene>
    <name evidence="3" type="ORF">SAMIE_1008380</name>
</gene>
<keyword evidence="2" id="KW-0472">Membrane</keyword>
<evidence type="ECO:0008006" key="5">
    <source>
        <dbReference type="Google" id="ProtNLM"/>
    </source>
</evidence>
<dbReference type="AlphaFoldDB" id="A0A494W415"/>
<dbReference type="KEGG" id="sami:SAMIE_1008380"/>
<dbReference type="RefSeq" id="WP_066701331.1">
    <property type="nucleotide sequence ID" value="NZ_AP018664.1"/>
</dbReference>
<feature type="transmembrane region" description="Helical" evidence="2">
    <location>
        <begin position="36"/>
        <end position="58"/>
    </location>
</feature>
<keyword evidence="2" id="KW-0812">Transmembrane</keyword>
<dbReference type="EMBL" id="AP018664">
    <property type="protein sequence ID" value="BBD97337.1"/>
    <property type="molecule type" value="Genomic_DNA"/>
</dbReference>
<dbReference type="InterPro" id="IPR029062">
    <property type="entry name" value="Class_I_gatase-like"/>
</dbReference>
<evidence type="ECO:0000313" key="4">
    <source>
        <dbReference type="Proteomes" id="UP000279959"/>
    </source>
</evidence>
<dbReference type="SUPFAM" id="SSF52317">
    <property type="entry name" value="Class I glutamine amidotransferase-like"/>
    <property type="match status" value="1"/>
</dbReference>
<evidence type="ECO:0000256" key="2">
    <source>
        <dbReference type="SAM" id="Phobius"/>
    </source>
</evidence>
<reference evidence="3 4" key="1">
    <citation type="submission" date="2018-05" db="EMBL/GenBank/DDBJ databases">
        <title>Complete Genome Sequence of the Nonylphenol-Degrading Bacterium Sphingobium amiense DSM 16289T.</title>
        <authorList>
            <person name="Ootsuka M."/>
            <person name="Nishizawa T."/>
            <person name="Ohta H."/>
        </authorList>
    </citation>
    <scope>NUCLEOTIDE SEQUENCE [LARGE SCALE GENOMIC DNA]</scope>
    <source>
        <strain evidence="3 4">DSM 16289</strain>
    </source>
</reference>
<evidence type="ECO:0000256" key="1">
    <source>
        <dbReference type="SAM" id="MobiDB-lite"/>
    </source>
</evidence>
<organism evidence="3 4">
    <name type="scientific">Sphingobium amiense</name>
    <dbReference type="NCBI Taxonomy" id="135719"/>
    <lineage>
        <taxon>Bacteria</taxon>
        <taxon>Pseudomonadati</taxon>
        <taxon>Pseudomonadota</taxon>
        <taxon>Alphaproteobacteria</taxon>
        <taxon>Sphingomonadales</taxon>
        <taxon>Sphingomonadaceae</taxon>
        <taxon>Sphingobium</taxon>
    </lineage>
</organism>
<feature type="transmembrane region" description="Helical" evidence="2">
    <location>
        <begin position="564"/>
        <end position="580"/>
    </location>
</feature>
<evidence type="ECO:0000313" key="3">
    <source>
        <dbReference type="EMBL" id="BBD97337.1"/>
    </source>
</evidence>
<protein>
    <recommendedName>
        <fullName evidence="5">Carboxypeptidase regulatory-like domain-containing protein</fullName>
    </recommendedName>
</protein>